<dbReference type="STRING" id="1432141.A0A015KT96"/>
<feature type="compositionally biased region" description="Acidic residues" evidence="1">
    <location>
        <begin position="35"/>
        <end position="45"/>
    </location>
</feature>
<feature type="region of interest" description="Disordered" evidence="1">
    <location>
        <begin position="27"/>
        <end position="71"/>
    </location>
</feature>
<keyword evidence="3" id="KW-1185">Reference proteome</keyword>
<sequence>MSSLLGSIFGSLGNLFGYFLPWGRDLPSDSHDDPPDNGDYEENEGSDNISDSSSEYDTADEGENENNEEDSTMIFRLIDDPAPKRLIEASRVGNNSLCRDYVANIPENYPFRRDPLLMFEDNEKPISEIYSTELARLGGIKTKIVHIAHPYEKKSSNFCTIFVQVRVEIVQLLQIFG</sequence>
<feature type="compositionally biased region" description="Polar residues" evidence="1">
    <location>
        <begin position="46"/>
        <end position="56"/>
    </location>
</feature>
<evidence type="ECO:0000313" key="2">
    <source>
        <dbReference type="EMBL" id="EXX63091.1"/>
    </source>
</evidence>
<name>A0A015KT96_RHIIW</name>
<comment type="caution">
    <text evidence="2">The sequence shown here is derived from an EMBL/GenBank/DDBJ whole genome shotgun (WGS) entry which is preliminary data.</text>
</comment>
<proteinExistence type="predicted"/>
<dbReference type="AlphaFoldDB" id="A0A015KT96"/>
<organism evidence="2 3">
    <name type="scientific">Rhizophagus irregularis (strain DAOM 197198w)</name>
    <name type="common">Glomus intraradices</name>
    <dbReference type="NCBI Taxonomy" id="1432141"/>
    <lineage>
        <taxon>Eukaryota</taxon>
        <taxon>Fungi</taxon>
        <taxon>Fungi incertae sedis</taxon>
        <taxon>Mucoromycota</taxon>
        <taxon>Glomeromycotina</taxon>
        <taxon>Glomeromycetes</taxon>
        <taxon>Glomerales</taxon>
        <taxon>Glomeraceae</taxon>
        <taxon>Rhizophagus</taxon>
    </lineage>
</organism>
<feature type="compositionally biased region" description="Acidic residues" evidence="1">
    <location>
        <begin position="57"/>
        <end position="71"/>
    </location>
</feature>
<dbReference type="EMBL" id="JEMT01024121">
    <property type="protein sequence ID" value="EXX63091.1"/>
    <property type="molecule type" value="Genomic_DNA"/>
</dbReference>
<accession>A0A015KT96</accession>
<gene>
    <name evidence="2" type="ORF">RirG_155550</name>
</gene>
<dbReference type="HOGENOM" id="CLU_1518656_0_0_1"/>
<evidence type="ECO:0000313" key="3">
    <source>
        <dbReference type="Proteomes" id="UP000022910"/>
    </source>
</evidence>
<reference evidence="2 3" key="1">
    <citation type="submission" date="2014-02" db="EMBL/GenBank/DDBJ databases">
        <title>Single nucleus genome sequencing reveals high similarity among nuclei of an endomycorrhizal fungus.</title>
        <authorList>
            <person name="Lin K."/>
            <person name="Geurts R."/>
            <person name="Zhang Z."/>
            <person name="Limpens E."/>
            <person name="Saunders D.G."/>
            <person name="Mu D."/>
            <person name="Pang E."/>
            <person name="Cao H."/>
            <person name="Cha H."/>
            <person name="Lin T."/>
            <person name="Zhou Q."/>
            <person name="Shang Y."/>
            <person name="Li Y."/>
            <person name="Ivanov S."/>
            <person name="Sharma T."/>
            <person name="Velzen R.V."/>
            <person name="Ruijter N.D."/>
            <person name="Aanen D.K."/>
            <person name="Win J."/>
            <person name="Kamoun S."/>
            <person name="Bisseling T."/>
            <person name="Huang S."/>
        </authorList>
    </citation>
    <scope>NUCLEOTIDE SEQUENCE [LARGE SCALE GENOMIC DNA]</scope>
    <source>
        <strain evidence="3">DAOM197198w</strain>
    </source>
</reference>
<evidence type="ECO:0000256" key="1">
    <source>
        <dbReference type="SAM" id="MobiDB-lite"/>
    </source>
</evidence>
<protein>
    <submittedName>
        <fullName evidence="2">Uncharacterized protein</fullName>
    </submittedName>
</protein>
<dbReference type="Proteomes" id="UP000022910">
    <property type="component" value="Unassembled WGS sequence"/>
</dbReference>
<dbReference type="OrthoDB" id="10433248at2759"/>